<dbReference type="PANTHER" id="PTHR48047">
    <property type="entry name" value="GLYCOSYLTRANSFERASE"/>
    <property type="match status" value="1"/>
</dbReference>
<dbReference type="eggNOG" id="KOG1192">
    <property type="taxonomic scope" value="Eukaryota"/>
</dbReference>
<evidence type="ECO:0000313" key="4">
    <source>
        <dbReference type="Proteomes" id="UP000026915"/>
    </source>
</evidence>
<reference evidence="3 4" key="1">
    <citation type="journal article" date="2013" name="Genome Biol.">
        <title>The genome sequence of the most widely cultivated cacao type and its use to identify candidate genes regulating pod color.</title>
        <authorList>
            <person name="Motamayor J.C."/>
            <person name="Mockaitis K."/>
            <person name="Schmutz J."/>
            <person name="Haiminen N."/>
            <person name="Iii D.L."/>
            <person name="Cornejo O."/>
            <person name="Findley S.D."/>
            <person name="Zheng P."/>
            <person name="Utro F."/>
            <person name="Royaert S."/>
            <person name="Saski C."/>
            <person name="Jenkins J."/>
            <person name="Podicheti R."/>
            <person name="Zhao M."/>
            <person name="Scheffler B.E."/>
            <person name="Stack J.C."/>
            <person name="Feltus F.A."/>
            <person name="Mustiga G.M."/>
            <person name="Amores F."/>
            <person name="Phillips W."/>
            <person name="Marelli J.P."/>
            <person name="May G.D."/>
            <person name="Shapiro H."/>
            <person name="Ma J."/>
            <person name="Bustamante C.D."/>
            <person name="Schnell R.J."/>
            <person name="Main D."/>
            <person name="Gilbert D."/>
            <person name="Parida L."/>
            <person name="Kuhn D.N."/>
        </authorList>
    </citation>
    <scope>NUCLEOTIDE SEQUENCE [LARGE SCALE GENOMIC DNA]</scope>
    <source>
        <strain evidence="4">cv. Matina 1-6</strain>
    </source>
</reference>
<dbReference type="InParanoid" id="A0A061G7B1"/>
<organism evidence="3 4">
    <name type="scientific">Theobroma cacao</name>
    <name type="common">Cacao</name>
    <name type="synonym">Cocoa</name>
    <dbReference type="NCBI Taxonomy" id="3641"/>
    <lineage>
        <taxon>Eukaryota</taxon>
        <taxon>Viridiplantae</taxon>
        <taxon>Streptophyta</taxon>
        <taxon>Embryophyta</taxon>
        <taxon>Tracheophyta</taxon>
        <taxon>Spermatophyta</taxon>
        <taxon>Magnoliopsida</taxon>
        <taxon>eudicotyledons</taxon>
        <taxon>Gunneridae</taxon>
        <taxon>Pentapetalae</taxon>
        <taxon>rosids</taxon>
        <taxon>malvids</taxon>
        <taxon>Malvales</taxon>
        <taxon>Malvaceae</taxon>
        <taxon>Byttnerioideae</taxon>
        <taxon>Theobroma</taxon>
    </lineage>
</organism>
<evidence type="ECO:0000256" key="1">
    <source>
        <dbReference type="ARBA" id="ARBA00009995"/>
    </source>
</evidence>
<sequence>MAAEILVATGPGQGHLRPCMELCNHLSSPGYKATLIIPSSLSSFIPLSFPHKTASIASPARIIPRCDRIQQPAGQDLEAHLENRSQVPNLPRPQCAIIDFQMGWTKAHFWKFNIPIIGLFTFGACAAAMEWGTWMAKAGDIRPGDTLLIPGLPEGMGLTYSDLKRKPFGSPHGCQPPGGGPPKPGYQPSWIPAIEGSIALMFNTCDDIERPFLNYMADHIRMPVFGVGPLLPANYWNSPSGSLSSDGHGATVKEHNRQSKASEDEVIQWLDKKPRGSVLFVALAANGRSRFDNMRMGTTNTDTEPRVNGWNSTMEAIGRGIRILAWPIRGDQHYNAKLVVSQLKVGIRVADDSSEMVKKDDIIKGIERLMGDEEMGNRVFALRENLIHGFPASSEAALDAFKDFISQKAD</sequence>
<gene>
    <name evidence="3" type="ORF">TCM_016651</name>
</gene>
<dbReference type="EMBL" id="CM001881">
    <property type="protein sequence ID" value="EOY25288.1"/>
    <property type="molecule type" value="Genomic_DNA"/>
</dbReference>
<dbReference type="GO" id="GO:0008194">
    <property type="term" value="F:UDP-glycosyltransferase activity"/>
    <property type="evidence" value="ECO:0000318"/>
    <property type="project" value="GO_Central"/>
</dbReference>
<dbReference type="OMA" id="KEVFWKF"/>
<dbReference type="Gramene" id="EOY25288">
    <property type="protein sequence ID" value="EOY25288"/>
    <property type="gene ID" value="TCM_016651"/>
</dbReference>
<dbReference type="HOGENOM" id="CLU_001724_2_2_1"/>
<dbReference type="Gene3D" id="3.40.50.2000">
    <property type="entry name" value="Glycogen Phosphorylase B"/>
    <property type="match status" value="2"/>
</dbReference>
<dbReference type="SUPFAM" id="SSF53756">
    <property type="entry name" value="UDP-Glycosyltransferase/glycogen phosphorylase"/>
    <property type="match status" value="1"/>
</dbReference>
<keyword evidence="2" id="KW-0328">Glycosyltransferase</keyword>
<evidence type="ECO:0000313" key="3">
    <source>
        <dbReference type="EMBL" id="EOY25288.1"/>
    </source>
</evidence>
<dbReference type="AlphaFoldDB" id="A0A061G7B1"/>
<proteinExistence type="inferred from homology"/>
<name>A0A061G7B1_THECC</name>
<dbReference type="STRING" id="3641.A0A061G7B1"/>
<accession>A0A061G7B1</accession>
<keyword evidence="4" id="KW-1185">Reference proteome</keyword>
<dbReference type="PANTHER" id="PTHR48047:SF197">
    <property type="entry name" value="SCOPOLETIN GLUCOSYLTRANSFERASE-LIKE"/>
    <property type="match status" value="1"/>
</dbReference>
<evidence type="ECO:0000256" key="2">
    <source>
        <dbReference type="ARBA" id="ARBA00022676"/>
    </source>
</evidence>
<keyword evidence="2" id="KW-0808">Transferase</keyword>
<dbReference type="Proteomes" id="UP000026915">
    <property type="component" value="Chromosome 3"/>
</dbReference>
<protein>
    <submittedName>
        <fullName evidence="3">Cytokinin-O-glucosyltransferase 1, putative</fullName>
    </submittedName>
</protein>
<comment type="similarity">
    <text evidence="1">Belongs to the UDP-glycosyltransferase family.</text>
</comment>